<reference evidence="16 17" key="1">
    <citation type="submission" date="2019-09" db="EMBL/GenBank/DDBJ databases">
        <title>Screening of Novel Bioactive Compounds from Soil-Associated.</title>
        <authorList>
            <person name="Gong X."/>
        </authorList>
    </citation>
    <scope>NUCLEOTIDE SEQUENCE [LARGE SCALE GENOMIC DNA]</scope>
    <source>
        <strain evidence="16 17">Gxj-6</strain>
    </source>
</reference>
<evidence type="ECO:0000256" key="1">
    <source>
        <dbReference type="ARBA" id="ARBA00000085"/>
    </source>
</evidence>
<keyword evidence="10" id="KW-0902">Two-component regulatory system</keyword>
<dbReference type="PRINTS" id="PR00344">
    <property type="entry name" value="BCTRLSENSOR"/>
</dbReference>
<dbReference type="Pfam" id="PF02518">
    <property type="entry name" value="HATPase_c"/>
    <property type="match status" value="1"/>
</dbReference>
<dbReference type="InterPro" id="IPR005467">
    <property type="entry name" value="His_kinase_dom"/>
</dbReference>
<dbReference type="Gene3D" id="3.30.565.10">
    <property type="entry name" value="Histidine kinase-like ATPase, C-terminal domain"/>
    <property type="match status" value="1"/>
</dbReference>
<evidence type="ECO:0000259" key="15">
    <source>
        <dbReference type="PROSITE" id="PS50885"/>
    </source>
</evidence>
<comment type="subcellular location">
    <subcellularLocation>
        <location evidence="3">Cell membrane</location>
    </subcellularLocation>
    <subcellularLocation>
        <location evidence="2">Membrane</location>
        <topology evidence="2">Multi-pass membrane protein</topology>
    </subcellularLocation>
</comment>
<evidence type="ECO:0000256" key="13">
    <source>
        <dbReference type="SAM" id="Phobius"/>
    </source>
</evidence>
<accession>A0A5J5JWN6</accession>
<evidence type="ECO:0000313" key="17">
    <source>
        <dbReference type="Proteomes" id="UP000327011"/>
    </source>
</evidence>
<dbReference type="Proteomes" id="UP000327011">
    <property type="component" value="Unassembled WGS sequence"/>
</dbReference>
<dbReference type="CDD" id="cd06225">
    <property type="entry name" value="HAMP"/>
    <property type="match status" value="1"/>
</dbReference>
<dbReference type="AlphaFoldDB" id="A0A5J5JWN6"/>
<comment type="caution">
    <text evidence="16">The sequence shown here is derived from an EMBL/GenBank/DDBJ whole genome shotgun (WGS) entry which is preliminary data.</text>
</comment>
<dbReference type="InterPro" id="IPR003660">
    <property type="entry name" value="HAMP_dom"/>
</dbReference>
<comment type="catalytic activity">
    <reaction evidence="1">
        <text>ATP + protein L-histidine = ADP + protein N-phospho-L-histidine.</text>
        <dbReference type="EC" id="2.7.13.3"/>
    </reaction>
</comment>
<keyword evidence="7 13" id="KW-0812">Transmembrane</keyword>
<dbReference type="Gene3D" id="1.10.287.130">
    <property type="match status" value="1"/>
</dbReference>
<dbReference type="SUPFAM" id="SSF158472">
    <property type="entry name" value="HAMP domain-like"/>
    <property type="match status" value="1"/>
</dbReference>
<dbReference type="SUPFAM" id="SSF47384">
    <property type="entry name" value="Homodimeric domain of signal transducing histidine kinase"/>
    <property type="match status" value="1"/>
</dbReference>
<keyword evidence="17" id="KW-1185">Reference proteome</keyword>
<dbReference type="Pfam" id="PF00672">
    <property type="entry name" value="HAMP"/>
    <property type="match status" value="1"/>
</dbReference>
<dbReference type="GO" id="GO:0005886">
    <property type="term" value="C:plasma membrane"/>
    <property type="evidence" value="ECO:0007669"/>
    <property type="project" value="UniProtKB-SubCell"/>
</dbReference>
<dbReference type="InterPro" id="IPR036097">
    <property type="entry name" value="HisK_dim/P_sf"/>
</dbReference>
<gene>
    <name evidence="16" type="ORF">F5972_31810</name>
</gene>
<dbReference type="InterPro" id="IPR003594">
    <property type="entry name" value="HATPase_dom"/>
</dbReference>
<protein>
    <recommendedName>
        <fullName evidence="4">histidine kinase</fullName>
        <ecNumber evidence="4">2.7.13.3</ecNumber>
    </recommendedName>
</protein>
<dbReference type="SMART" id="SM00387">
    <property type="entry name" value="HATPase_c"/>
    <property type="match status" value="1"/>
</dbReference>
<keyword evidence="11 13" id="KW-0472">Membrane</keyword>
<dbReference type="InterPro" id="IPR004358">
    <property type="entry name" value="Sig_transdc_His_kin-like_C"/>
</dbReference>
<evidence type="ECO:0000256" key="2">
    <source>
        <dbReference type="ARBA" id="ARBA00004141"/>
    </source>
</evidence>
<evidence type="ECO:0000256" key="8">
    <source>
        <dbReference type="ARBA" id="ARBA00022777"/>
    </source>
</evidence>
<evidence type="ECO:0000313" key="16">
    <source>
        <dbReference type="EMBL" id="KAA9374485.1"/>
    </source>
</evidence>
<evidence type="ECO:0000256" key="12">
    <source>
        <dbReference type="SAM" id="MobiDB-lite"/>
    </source>
</evidence>
<dbReference type="Pfam" id="PF00512">
    <property type="entry name" value="HisKA"/>
    <property type="match status" value="1"/>
</dbReference>
<dbReference type="PROSITE" id="PS50885">
    <property type="entry name" value="HAMP"/>
    <property type="match status" value="1"/>
</dbReference>
<feature type="domain" description="HAMP" evidence="15">
    <location>
        <begin position="135"/>
        <end position="188"/>
    </location>
</feature>
<feature type="region of interest" description="Disordered" evidence="12">
    <location>
        <begin position="63"/>
        <end position="89"/>
    </location>
</feature>
<evidence type="ECO:0000256" key="6">
    <source>
        <dbReference type="ARBA" id="ARBA00022679"/>
    </source>
</evidence>
<feature type="compositionally biased region" description="Gly residues" evidence="12">
    <location>
        <begin position="67"/>
        <end position="83"/>
    </location>
</feature>
<dbReference type="InterPro" id="IPR003661">
    <property type="entry name" value="HisK_dim/P_dom"/>
</dbReference>
<dbReference type="InterPro" id="IPR050428">
    <property type="entry name" value="TCS_sensor_his_kinase"/>
</dbReference>
<evidence type="ECO:0000256" key="11">
    <source>
        <dbReference type="ARBA" id="ARBA00023136"/>
    </source>
</evidence>
<feature type="domain" description="Histidine kinase" evidence="14">
    <location>
        <begin position="196"/>
        <end position="411"/>
    </location>
</feature>
<organism evidence="16 17">
    <name type="scientific">Microbispora cellulosiformans</name>
    <dbReference type="NCBI Taxonomy" id="2614688"/>
    <lineage>
        <taxon>Bacteria</taxon>
        <taxon>Bacillati</taxon>
        <taxon>Actinomycetota</taxon>
        <taxon>Actinomycetes</taxon>
        <taxon>Streptosporangiales</taxon>
        <taxon>Streptosporangiaceae</taxon>
        <taxon>Microbispora</taxon>
    </lineage>
</organism>
<dbReference type="PROSITE" id="PS50109">
    <property type="entry name" value="HIS_KIN"/>
    <property type="match status" value="1"/>
</dbReference>
<keyword evidence="8" id="KW-0418">Kinase</keyword>
<dbReference type="InterPro" id="IPR036890">
    <property type="entry name" value="HATPase_C_sf"/>
</dbReference>
<feature type="transmembrane region" description="Helical" evidence="13">
    <location>
        <begin position="111"/>
        <end position="134"/>
    </location>
</feature>
<dbReference type="SUPFAM" id="SSF55874">
    <property type="entry name" value="ATPase domain of HSP90 chaperone/DNA topoisomerase II/histidine kinase"/>
    <property type="match status" value="1"/>
</dbReference>
<name>A0A5J5JWN6_9ACTN</name>
<dbReference type="SMART" id="SM00388">
    <property type="entry name" value="HisKA"/>
    <property type="match status" value="1"/>
</dbReference>
<dbReference type="CDD" id="cd00082">
    <property type="entry name" value="HisKA"/>
    <property type="match status" value="1"/>
</dbReference>
<dbReference type="SMART" id="SM00304">
    <property type="entry name" value="HAMP"/>
    <property type="match status" value="1"/>
</dbReference>
<proteinExistence type="predicted"/>
<evidence type="ECO:0000256" key="9">
    <source>
        <dbReference type="ARBA" id="ARBA00022989"/>
    </source>
</evidence>
<dbReference type="EMBL" id="VYTZ01000016">
    <property type="protein sequence ID" value="KAA9374485.1"/>
    <property type="molecule type" value="Genomic_DNA"/>
</dbReference>
<keyword evidence="9 13" id="KW-1133">Transmembrane helix</keyword>
<dbReference type="Gene3D" id="6.10.340.10">
    <property type="match status" value="1"/>
</dbReference>
<dbReference type="PANTHER" id="PTHR45436">
    <property type="entry name" value="SENSOR HISTIDINE KINASE YKOH"/>
    <property type="match status" value="1"/>
</dbReference>
<evidence type="ECO:0000256" key="7">
    <source>
        <dbReference type="ARBA" id="ARBA00022692"/>
    </source>
</evidence>
<evidence type="ECO:0000256" key="10">
    <source>
        <dbReference type="ARBA" id="ARBA00023012"/>
    </source>
</evidence>
<dbReference type="EC" id="2.7.13.3" evidence="4"/>
<keyword evidence="5" id="KW-0597">Phosphoprotein</keyword>
<evidence type="ECO:0000256" key="5">
    <source>
        <dbReference type="ARBA" id="ARBA00022553"/>
    </source>
</evidence>
<sequence length="427" mass="45169">MSGISGLSRRVALRHLPRRTVRLRLTFLYGGLYLVSGAALLAVTYILVHHAVSSQVVSGQTLLPPHDGGGLQPGGVPGPGPGSSEGAVMDMLPPEAAEAMAHQRSTLLDQLLIQSGIALGIMSLISLALGWIVAGRILRPLRTITAAARDISATSLNRRLALQGPSDELKELGDTFDDLLSRLEASFLAQRQFVANASHELRTPLARQRTLGQVALSDPEASVDSLRAAHERILVAGAQQERLIEALLTLTRGHAGIEVRQPFDLGQLTREVTGARTQEAALRSVALRVRTEPATAAGNRNLAERLVVNLVDNAIKYNADDGWVDVSVRVMAGHAVLTVANSGPVVPPEAVERLFQPFQRLGTARTGGRRDGLGLGLSIVQAIAAAHGARLTTVARPEGGLITTVSFPVVTTHRALNGNGAMPVRTG</sequence>
<evidence type="ECO:0000256" key="3">
    <source>
        <dbReference type="ARBA" id="ARBA00004236"/>
    </source>
</evidence>
<evidence type="ECO:0000259" key="14">
    <source>
        <dbReference type="PROSITE" id="PS50109"/>
    </source>
</evidence>
<dbReference type="PANTHER" id="PTHR45436:SF15">
    <property type="entry name" value="SENSOR HISTIDINE KINASE CUSS"/>
    <property type="match status" value="1"/>
</dbReference>
<feature type="transmembrane region" description="Helical" evidence="13">
    <location>
        <begin position="21"/>
        <end position="48"/>
    </location>
</feature>
<dbReference type="GO" id="GO:0000155">
    <property type="term" value="F:phosphorelay sensor kinase activity"/>
    <property type="evidence" value="ECO:0007669"/>
    <property type="project" value="InterPro"/>
</dbReference>
<keyword evidence="6" id="KW-0808">Transferase</keyword>
<evidence type="ECO:0000256" key="4">
    <source>
        <dbReference type="ARBA" id="ARBA00012438"/>
    </source>
</evidence>